<dbReference type="GeneID" id="171988"/>
<evidence type="ECO:0000256" key="3">
    <source>
        <dbReference type="ARBA" id="ARBA00022443"/>
    </source>
</evidence>
<dbReference type="SUPFAM" id="SSF48726">
    <property type="entry name" value="Immunoglobulin"/>
    <property type="match status" value="1"/>
</dbReference>
<dbReference type="Reactome" id="R-CEL-9013148">
    <property type="pathway name" value="CDC42 GTPase cycle"/>
</dbReference>
<evidence type="ECO:0000313" key="14">
    <source>
        <dbReference type="EMBL" id="AAC12931.1"/>
    </source>
</evidence>
<organism evidence="14">
    <name type="scientific">Caenorhabditis elegans</name>
    <dbReference type="NCBI Taxonomy" id="6239"/>
    <lineage>
        <taxon>Eukaryota</taxon>
        <taxon>Metazoa</taxon>
        <taxon>Ecdysozoa</taxon>
        <taxon>Nematoda</taxon>
        <taxon>Chromadorea</taxon>
        <taxon>Rhabditida</taxon>
        <taxon>Rhabditina</taxon>
        <taxon>Rhabditomorpha</taxon>
        <taxon>Rhabditoidea</taxon>
        <taxon>Rhabditidae</taxon>
        <taxon>Peloderinae</taxon>
        <taxon>Caenorhabditis</taxon>
    </lineage>
</organism>
<keyword evidence="18" id="KW-1267">Proteomics identification</keyword>
<dbReference type="CDD" id="cd00063">
    <property type="entry name" value="FN3"/>
    <property type="match status" value="1"/>
</dbReference>
<reference evidence="14" key="1">
    <citation type="journal article" date="1998" name="Cell">
        <title>UNC-73 activates the Rac GTPase and is required for cell and growth cone migrations in C. elegans.</title>
        <authorList>
            <person name="Steven R."/>
            <person name="Kubiseski T.J."/>
            <person name="Zheng H."/>
            <person name="Kulkarni S."/>
            <person name="Mancillas J."/>
            <person name="Ruiz Morales A."/>
            <person name="Hogue C.W.V."/>
            <person name="Pawson T."/>
            <person name="Culotti J."/>
        </authorList>
    </citation>
    <scope>NUCLEOTIDE SEQUENCE</scope>
    <source>
        <strain evidence="14">N2</strain>
    </source>
</reference>
<dbReference type="UCSC" id="F55C7.7c">
    <property type="organism name" value="c. elegans"/>
</dbReference>
<proteinExistence type="evidence at protein level"/>
<dbReference type="GO" id="GO:0043652">
    <property type="term" value="P:engulfment of apoptotic cell"/>
    <property type="evidence" value="ECO:0000316"/>
    <property type="project" value="WormBase"/>
</dbReference>
<dbReference type="GO" id="GO:0016601">
    <property type="term" value="P:Rac protein signal transduction"/>
    <property type="evidence" value="ECO:0000305"/>
    <property type="project" value="WormBase"/>
</dbReference>
<dbReference type="SMART" id="SM00325">
    <property type="entry name" value="RhoGEF"/>
    <property type="match status" value="2"/>
</dbReference>
<dbReference type="Reactome" id="R-CEL-9013026">
    <property type="pathway name" value="RHOB GTPase cycle"/>
</dbReference>
<dbReference type="CTD" id="171988"/>
<dbReference type="GO" id="GO:0014057">
    <property type="term" value="P:positive regulation of acetylcholine secretion, neurotransmission"/>
    <property type="evidence" value="ECO:0000315"/>
    <property type="project" value="WormBase"/>
</dbReference>
<dbReference type="GO" id="GO:0005085">
    <property type="term" value="F:guanyl-nucleotide exchange factor activity"/>
    <property type="evidence" value="ECO:0000314"/>
    <property type="project" value="WormBase"/>
</dbReference>
<comment type="similarity">
    <text evidence="2">Belongs to the protein kinase superfamily. CAMK Ser/Thr protein kinase family.</text>
</comment>
<dbReference type="AlphaFoldDB" id="O61528"/>
<dbReference type="InterPro" id="IPR001331">
    <property type="entry name" value="GDS_CDC24_CS"/>
</dbReference>
<feature type="region of interest" description="Disordered" evidence="8">
    <location>
        <begin position="2130"/>
        <end position="2198"/>
    </location>
</feature>
<dbReference type="Reactome" id="R-CEL-9013409">
    <property type="pathway name" value="RHOJ GTPase cycle"/>
</dbReference>
<dbReference type="SMR" id="O61528"/>
<dbReference type="InterPro" id="IPR000219">
    <property type="entry name" value="DH_dom"/>
</dbReference>
<evidence type="ECO:0000256" key="2">
    <source>
        <dbReference type="ARBA" id="ARBA00006692"/>
    </source>
</evidence>
<dbReference type="GO" id="GO:0002119">
    <property type="term" value="P:nematode larval development"/>
    <property type="evidence" value="ECO:0000303"/>
    <property type="project" value="WormBase"/>
</dbReference>
<dbReference type="PIR" id="D87749">
    <property type="entry name" value="D87749"/>
</dbReference>
<dbReference type="GO" id="GO:0009792">
    <property type="term" value="P:embryo development ending in birth or egg hatching"/>
    <property type="evidence" value="ECO:0000303"/>
    <property type="project" value="WormBase"/>
</dbReference>
<feature type="compositionally biased region" description="Low complexity" evidence="8">
    <location>
        <begin position="1673"/>
        <end position="1684"/>
    </location>
</feature>
<dbReference type="PIR" id="T42739">
    <property type="entry name" value="T42739"/>
</dbReference>
<dbReference type="GO" id="GO:0031267">
    <property type="term" value="F:small GTPase binding"/>
    <property type="evidence" value="ECO:0000353"/>
    <property type="project" value="WormBase"/>
</dbReference>
<feature type="domain" description="DH" evidence="11">
    <location>
        <begin position="1809"/>
        <end position="1987"/>
    </location>
</feature>
<dbReference type="OMA" id="IRYLHNC"/>
<keyword evidence="4" id="KW-0963">Cytoplasm</keyword>
<dbReference type="InterPro" id="IPR001251">
    <property type="entry name" value="CRAL-TRIO_dom"/>
</dbReference>
<dbReference type="InterPro" id="IPR036179">
    <property type="entry name" value="Ig-like_dom_sf"/>
</dbReference>
<feature type="domain" description="SH3" evidence="9">
    <location>
        <begin position="1572"/>
        <end position="1637"/>
    </location>
</feature>
<dbReference type="Reactome" id="R-CEL-3928662">
    <property type="pathway name" value="EPHB-mediated forward signaling"/>
</dbReference>
<dbReference type="PROSITE" id="PS50010">
    <property type="entry name" value="DH_2"/>
    <property type="match status" value="2"/>
</dbReference>
<keyword evidence="3 6" id="KW-0728">SH3 domain</keyword>
<dbReference type="PIR" id="A87749">
    <property type="entry name" value="A87749"/>
</dbReference>
<dbReference type="Reactome" id="R-CEL-418885">
    <property type="pathway name" value="DCC mediated attractive signaling"/>
</dbReference>
<dbReference type="InterPro" id="IPR003961">
    <property type="entry name" value="FN3_dom"/>
</dbReference>
<accession>P91339</accession>
<dbReference type="PROSITE" id="PS50853">
    <property type="entry name" value="FN3"/>
    <property type="match status" value="1"/>
</dbReference>
<dbReference type="Reactome" id="R-CEL-8980692">
    <property type="pathway name" value="RHOA GTPase cycle"/>
</dbReference>
<evidence type="ECO:0000313" key="15">
    <source>
        <dbReference type="EMBL" id="CCD63876.1"/>
    </source>
</evidence>
<evidence type="ECO:0000256" key="1">
    <source>
        <dbReference type="ARBA" id="ARBA00004496"/>
    </source>
</evidence>
<dbReference type="Proteomes" id="UP000001940">
    <property type="component" value="Chromosome I"/>
</dbReference>
<dbReference type="InterPro" id="IPR011993">
    <property type="entry name" value="PH-like_dom_sf"/>
</dbReference>
<dbReference type="Reactome" id="R-CEL-9013404">
    <property type="pathway name" value="RAC2 GTPase cycle"/>
</dbReference>
<dbReference type="InterPro" id="IPR036116">
    <property type="entry name" value="FN3_sf"/>
</dbReference>
<dbReference type="InterPro" id="IPR013098">
    <property type="entry name" value="Ig_I-set"/>
</dbReference>
<dbReference type="InterPro" id="IPR013783">
    <property type="entry name" value="Ig-like_fold"/>
</dbReference>
<dbReference type="Reactome" id="R-CEL-193648">
    <property type="pathway name" value="NRAGE signals death through JNK"/>
</dbReference>
<dbReference type="CDD" id="cd13241">
    <property type="entry name" value="PH2_Kalirin_Trio_p63RhoGEF"/>
    <property type="match status" value="1"/>
</dbReference>
<evidence type="ECO:0000259" key="11">
    <source>
        <dbReference type="PROSITE" id="PS50010"/>
    </source>
</evidence>
<dbReference type="Reactome" id="R-CEL-416476">
    <property type="pathway name" value="G alpha (q) signalling events"/>
</dbReference>
<feature type="domain" description="DH" evidence="11">
    <location>
        <begin position="1205"/>
        <end position="1385"/>
    </location>
</feature>
<dbReference type="eggNOG" id="KOG4240">
    <property type="taxonomic scope" value="Eukaryota"/>
</dbReference>
<dbReference type="GO" id="GO:0030838">
    <property type="term" value="P:positive regulation of actin filament polymerization"/>
    <property type="evidence" value="ECO:0000314"/>
    <property type="project" value="WormBase"/>
</dbReference>
<dbReference type="GO" id="GO:0008045">
    <property type="term" value="P:motor neuron axon guidance"/>
    <property type="evidence" value="ECO:0000316"/>
    <property type="project" value="UniProtKB"/>
</dbReference>
<dbReference type="SUPFAM" id="SSF49265">
    <property type="entry name" value="Fibronectin type III"/>
    <property type="match status" value="1"/>
</dbReference>
<dbReference type="Reactome" id="R-CEL-416482">
    <property type="pathway name" value="G alpha (12/13) signalling events"/>
</dbReference>
<dbReference type="KEGG" id="cel:CELE_F55C7.7"/>
<dbReference type="Gene3D" id="1.20.58.60">
    <property type="match status" value="3"/>
</dbReference>
<feature type="domain" description="PH" evidence="10">
    <location>
        <begin position="2005"/>
        <end position="2113"/>
    </location>
</feature>
<dbReference type="Reactome" id="R-CEL-9013408">
    <property type="pathway name" value="RHOG GTPase cycle"/>
</dbReference>
<evidence type="ECO:0007829" key="18">
    <source>
        <dbReference type="PeptideAtlas" id="O61528"/>
    </source>
</evidence>
<dbReference type="STRING" id="6239.F55C7.7a.1"/>
<dbReference type="FunFam" id="1.20.900.10:FF:000008">
    <property type="entry name" value="rho guanine nucleotide exchange factor 25"/>
    <property type="match status" value="1"/>
</dbReference>
<dbReference type="OrthoDB" id="10256089at2759"/>
<dbReference type="GO" id="GO:0040012">
    <property type="term" value="P:regulation of locomotion"/>
    <property type="evidence" value="ECO:0000315"/>
    <property type="project" value="WormBase"/>
</dbReference>
<dbReference type="ExpressionAtlas" id="O61528">
    <property type="expression patterns" value="baseline and differential"/>
</dbReference>
<dbReference type="SUPFAM" id="SSF52087">
    <property type="entry name" value="CRAL/TRIO domain"/>
    <property type="match status" value="1"/>
</dbReference>
<reference evidence="15 16" key="2">
    <citation type="journal article" date="1998" name="Science">
        <title>Genome sequence of the nematode C. elegans: a platform for investigating biology.</title>
        <authorList>
            <consortium name="The C. elegans sequencing consortium"/>
            <person name="Sulson J.E."/>
            <person name="Waterston R."/>
        </authorList>
    </citation>
    <scope>NUCLEOTIDE SEQUENCE [LARGE SCALE GENOMIC DNA]</scope>
    <source>
        <strain evidence="15 16">Bristol N2</strain>
    </source>
</reference>
<evidence type="ECO:0000256" key="7">
    <source>
        <dbReference type="SAM" id="Coils"/>
    </source>
</evidence>
<dbReference type="Pfam" id="PF00621">
    <property type="entry name" value="RhoGEF"/>
    <property type="match status" value="2"/>
</dbReference>
<dbReference type="PeptideAtlas" id="O61528"/>
<dbReference type="GO" id="GO:0005737">
    <property type="term" value="C:cytoplasm"/>
    <property type="evidence" value="ECO:0000314"/>
    <property type="project" value="WormBase"/>
</dbReference>
<dbReference type="GO" id="GO:0035025">
    <property type="term" value="P:positive regulation of Rho protein signal transduction"/>
    <property type="evidence" value="ECO:0000305"/>
    <property type="project" value="WormBase"/>
</dbReference>
<evidence type="ECO:0000313" key="17">
    <source>
        <dbReference type="WormBase" id="F55C7.7a"/>
    </source>
</evidence>
<dbReference type="GO" id="GO:0040028">
    <property type="term" value="P:regulation of vulval development"/>
    <property type="evidence" value="ECO:0000304"/>
    <property type="project" value="WormBase"/>
</dbReference>
<dbReference type="FunFam" id="2.30.30.40:FF:000354">
    <property type="entry name" value="Guanine nucleotide exchange factor UNC-73A"/>
    <property type="match status" value="1"/>
</dbReference>
<dbReference type="InterPro" id="IPR007110">
    <property type="entry name" value="Ig-like_dom"/>
</dbReference>
<dbReference type="InterPro" id="IPR036028">
    <property type="entry name" value="SH3-like_dom_sf"/>
</dbReference>
<evidence type="ECO:0000256" key="4">
    <source>
        <dbReference type="ARBA" id="ARBA00022490"/>
    </source>
</evidence>
<dbReference type="AGR" id="WB:WBGene00006805"/>
<sequence>MGDYDGKMTMKAEDILHVLRDGIAVLPGGRCRAGQAVIVCPSREQPVNQDNLRNVFLYLFEVTSKMAREKGFLVVIDMRGKQTWTNVRHILKALSSIESSSTVQVFIIKPEKFWEKQKAQMSLGTWDFEVEMISFESLIKIIDSSHLPKTVGGSYPYDHDEWLELRLDLEKWIWNITEIMEKLESVRREICEGEQPVDVTTANAALKKSQHAKNSIFNVPVEGIETEGNKIATRILKPSKGVKNPDLEATTPYISNLTDSLRLLKGEVAKNWEVRQMELSKVYQQKQFERDAEHMIETLRPYKKACERSMGDVGGCANDVVRLSAEFEQFQIAVRGMEVSVKQVFDKENHLRTIGARNQITDHVAARLAEEWHLVKELMERRSAVLHNAKEFFTSAQRYFAEVPRWTAQPGVNPNDVLFNQESLEEAIRKHDAFWAQVEEVYAQAYDDASKVTRALKEADAEDNVAREHSSRLQRAHKQLMEKWKERQVLLHHMLAMIAFETDVRLVVDWLEQHGEPYLRRNIHIGENVNQARSFQRNHTNFQRVAANTYGNVQKLHQVYQDVTKSGSKICDVDTMHGLMTDLSAKIEKFTKIENSRELLLRQSVLFHTHYKELTDWYGKMGEKYKDRRIDLTVPTCDKNKERFVLETDETAQAYAMTIDEGKTLIEMMQRATRVFDVDYSASVAHIQLLISDIEDKNTQISSEWSPRRTLLHIASKFAMFEQNQFEVLEQIKSWEVDMREMAESDSFYDKADSVLPFHKDNQQQVRNAIADIQKSAKELSQALYSQKLTDLRDKRDRVVLEAIREHVRELEIAESRVMTYANETSMRMQAASEVGDLRRISNSVCKLIDNQLSALTQLGVIPNDYNDTVQKQEELRAFRDAVQHKLKEPYDAFVIRFRELMENRLANRDEVVYHNEAIQAKYCRLMNLCEDRNKLLKSAHGCYKTYETAVLPILNQLESEYHSPTVTDWCAGCTSSIDADRAAYVADLLSKHMDYKERFGKGCTYALRNGDFLLRYIRRSTVNQSERKRHETKIADMKNNIRERQSNILELWMQKKLLLEGCQSFIFIEASAKELLEFMKGEGNRKLKHFEKKGRRESTDDDDEFAKFKSEVKQKKTDIQTFLMLSTNETMSRGVHGDEIDRCIEQVKDEFSRFSRRVGDCEVVLRGENGSTQSSKDEFSLDRHSDTAIFNEKKINERREENRKMLEPMRELIQSERDYIKDLERCVNIYVKEFDQAAKNGTIPTLNPLKYEIFGNIEKIFKFHNDKLLHELIKYENQPEAVGASFIVWIDLLNELYTEYCVNKEQKNHVIATPDAVSFFTGIRERHGLEINNEIASLLIKPVQRITRYRLLIEQLMRSCTDKTNDLKEAYEVVCSVPRKVNDLIHYNCLDLKDFKVDELGPFVTQDTLTFWEPRAYFKGRGKERQVFLFDISIVFAKRIEVSPKNIKYVIKGKPLPLSEVSIVEHVEGDTCRFGLRVGTVSSNDNRIDLKANNHHTKVKWVQKIRDLTAGMLPLGLGVSEAYSVGTLSTARSVSVRSGASTSSGGENRQSQDVESLLRHRYSVHSCDSEQSSEVWIVTADFDGQVEGHLTVHKGDRVEIVEDQATDCAEYVQVVLCDQPTKHGLVPASIIAPPESGSVPDRPDDSNASGSTVSKRKSLRRIFANSSKERAAAANSSSSNNNSPATRQSTSTSSPVTANGHTTESSTSAPIGVLSSGEPTSSNSIPSSSTPTHTVPSSVPATVIPIVVAEDEKAEDCLPPPMENITINNSIDEKDMNEDSVAASDAVEPEVALPAKVEKTPEETARFKRSYVLMELVETEQDYVKDLTSVVEGYIGNLNKMDLPADLVGKDKIIFANIVNILEFHKTNFLKEIEKCSENYEAAGAAFVKYERRLHTLYVTYCQNKPKSDYLLAQDDFEAFFADTKAKLGHKVALCDLLIKPVQRIMKYQLLLKDILKFTERAKDKTDTLKKALQVMHVVPKACDDMMQVGRLQNFDKSLSAQGKLIHQGTLQISESIAGNVQKPKDRRIFLFEQSAIIADHIPPKKEFGNPTYIFKSQFMVNKMVFEPNVPDDPLRFVIKSSDPTQPTSFIANAQSQEEKDEWNRKMSELLDQQKRLLAALVDPRRYNDMSSGMGDLSLGAPGGDRRGAPSSANRSAASSSKKPAESPKKEGKSKSSLFSFGKKPAKSPTSPPPLDAAAAGKFQKVADDQVNLETDEKVKVLDVKNGYASVKKADGTVGKCPSYFLTMSDIPGTNFAEQIQYRREWQRRVDETDVEYGPSAFDTATSSTDNFDVLLELTTCERPVVVEDMKDIEVVEGNDVEMCPIISSHTDFTVIWHGPAVDSKRARIQTNQLNSRLLIKHVKKCDAGAYSVIAKNSFGVTSTVAFLSVISIPDPPTDFTVKISGDHEVRLKWKAESGLKYCIEYRILDDSSPENWLIASTNIEKTHVSLRNFARNSYSFRVFAYNQRVRSAPSQCICICFDGTEM</sequence>
<dbReference type="InterPro" id="IPR001452">
    <property type="entry name" value="SH3_domain"/>
</dbReference>
<dbReference type="InterPro" id="IPR051336">
    <property type="entry name" value="RhoGEF_Guanine_NuclExch_SF"/>
</dbReference>
<dbReference type="InterPro" id="IPR055251">
    <property type="entry name" value="SOS1_NGEF_PH"/>
</dbReference>
<dbReference type="PANTHER" id="PTHR22826">
    <property type="entry name" value="RHO GUANINE EXCHANGE FACTOR-RELATED"/>
    <property type="match status" value="1"/>
</dbReference>
<keyword evidence="16" id="KW-1185">Reference proteome</keyword>
<gene>
    <name evidence="15 17" type="primary">unc-73</name>
    <name evidence="15" type="ORF">CELE_F55C7.7</name>
    <name evidence="17" type="ORF">F55C7.7</name>
</gene>
<reference evidence="15" key="3">
    <citation type="submission" date="2003-03" db="EMBL/GenBank/DDBJ databases">
        <authorList>
            <person name="Sulson J.E."/>
            <person name="Waterston R."/>
        </authorList>
    </citation>
    <scope>NUCLEOTIDE SEQUENCE</scope>
    <source>
        <strain evidence="15">Bristol N2</strain>
    </source>
</reference>
<dbReference type="Reactome" id="R-CEL-9013149">
    <property type="pathway name" value="RAC1 GTPase cycle"/>
</dbReference>
<dbReference type="GO" id="GO:1905815">
    <property type="term" value="P:regulation of dorsal/ventral axon guidance"/>
    <property type="evidence" value="ECO:0000315"/>
    <property type="project" value="UniProtKB"/>
</dbReference>
<dbReference type="RefSeq" id="NP_001021496.1">
    <property type="nucleotide sequence ID" value="NM_001026325.2"/>
</dbReference>
<dbReference type="GO" id="GO:0061643">
    <property type="term" value="P:chemorepulsion of axon"/>
    <property type="evidence" value="ECO:0000315"/>
    <property type="project" value="UniProtKB"/>
</dbReference>
<protein>
    <submittedName>
        <fullName evidence="15">CRAL-TRIO domain-containing protein</fullName>
    </submittedName>
    <submittedName>
        <fullName evidence="14">Guanine nucleotide exchange factor UNC-73A</fullName>
    </submittedName>
</protein>
<dbReference type="InterPro" id="IPR001849">
    <property type="entry name" value="PH_domain"/>
</dbReference>
<dbReference type="GO" id="GO:0036194">
    <property type="term" value="C:muscle cell projection"/>
    <property type="evidence" value="ECO:0000314"/>
    <property type="project" value="WormBase"/>
</dbReference>
<dbReference type="SMART" id="SM00326">
    <property type="entry name" value="SH3"/>
    <property type="match status" value="1"/>
</dbReference>
<dbReference type="PANTHER" id="PTHR22826:SF106">
    <property type="entry name" value="TRIO, ISOFORM A"/>
    <property type="match status" value="1"/>
</dbReference>
<comment type="subcellular location">
    <subcellularLocation>
        <location evidence="1">Cytoplasm</location>
    </subcellularLocation>
</comment>
<evidence type="ECO:0000259" key="9">
    <source>
        <dbReference type="PROSITE" id="PS50002"/>
    </source>
</evidence>
<evidence type="ECO:0000313" key="16">
    <source>
        <dbReference type="Proteomes" id="UP000001940"/>
    </source>
</evidence>
<dbReference type="CDD" id="cd00160">
    <property type="entry name" value="RhoGEF"/>
    <property type="match status" value="2"/>
</dbReference>
<feature type="compositionally biased region" description="Polar residues" evidence="8">
    <location>
        <begin position="1685"/>
        <end position="1710"/>
    </location>
</feature>
<dbReference type="Gene3D" id="1.20.900.10">
    <property type="entry name" value="Dbl homology (DH) domain"/>
    <property type="match status" value="2"/>
</dbReference>
<dbReference type="GO" id="GO:0045773">
    <property type="term" value="P:positive regulation of axon extension"/>
    <property type="evidence" value="ECO:0000315"/>
    <property type="project" value="WormBase"/>
</dbReference>
<dbReference type="GO" id="GO:0001764">
    <property type="term" value="P:neuron migration"/>
    <property type="evidence" value="ECO:0000315"/>
    <property type="project" value="WormBase"/>
</dbReference>
<dbReference type="PROSITE" id="PS50835">
    <property type="entry name" value="IG_LIKE"/>
    <property type="match status" value="1"/>
</dbReference>
<dbReference type="FunCoup" id="O61528">
    <property type="interactions" value="2121"/>
</dbReference>
<dbReference type="PaxDb" id="6239-F55C7.7a"/>
<dbReference type="GO" id="GO:0019898">
    <property type="term" value="C:extrinsic component of membrane"/>
    <property type="evidence" value="ECO:0000318"/>
    <property type="project" value="GO_Central"/>
</dbReference>
<accession>O61528</accession>
<dbReference type="PROSITE" id="PS50002">
    <property type="entry name" value="SH3"/>
    <property type="match status" value="1"/>
</dbReference>
<dbReference type="SMART" id="SM00233">
    <property type="entry name" value="PH"/>
    <property type="match status" value="2"/>
</dbReference>
<feature type="compositionally biased region" description="Basic and acidic residues" evidence="8">
    <location>
        <begin position="2164"/>
        <end position="2175"/>
    </location>
</feature>
<dbReference type="GO" id="GO:0007411">
    <property type="term" value="P:axon guidance"/>
    <property type="evidence" value="ECO:0000318"/>
    <property type="project" value="GO_Central"/>
</dbReference>
<dbReference type="GO" id="GO:0008078">
    <property type="term" value="P:mesodermal cell migration"/>
    <property type="evidence" value="ECO:0000304"/>
    <property type="project" value="WormBase"/>
</dbReference>
<dbReference type="Bgee" id="WBGene00006805">
    <property type="expression patterns" value="Expressed in pharyngeal muscle cell (C elegans) and 3 other cell types or tissues"/>
</dbReference>
<name>O61528_CAEEL</name>
<dbReference type="WormBase" id="F55C7.7a">
    <property type="protein sequence ID" value="CE19464"/>
    <property type="gene ID" value="WBGene00006805"/>
    <property type="gene designation" value="unc-73"/>
</dbReference>
<feature type="compositionally biased region" description="Polar residues" evidence="8">
    <location>
        <begin position="2083"/>
        <end position="2097"/>
    </location>
</feature>
<evidence type="ECO:0000256" key="5">
    <source>
        <dbReference type="ARBA" id="ARBA00022658"/>
    </source>
</evidence>
<dbReference type="InterPro" id="IPR035899">
    <property type="entry name" value="DBL_dom_sf"/>
</dbReference>
<dbReference type="EMBL" id="BX284601">
    <property type="protein sequence ID" value="CCD63876.1"/>
    <property type="molecule type" value="Genomic_DNA"/>
</dbReference>
<evidence type="ECO:0000256" key="8">
    <source>
        <dbReference type="SAM" id="MobiDB-lite"/>
    </source>
</evidence>
<dbReference type="GO" id="GO:1902474">
    <property type="term" value="P:positive regulation of protein localization to synapse"/>
    <property type="evidence" value="ECO:0000315"/>
    <property type="project" value="WormBase"/>
</dbReference>
<feature type="domain" description="Fibronectin type-III" evidence="13">
    <location>
        <begin position="2397"/>
        <end position="2488"/>
    </location>
</feature>
<dbReference type="PROSITE" id="PS00741">
    <property type="entry name" value="DH_1"/>
    <property type="match status" value="1"/>
</dbReference>
<dbReference type="Pfam" id="PF07679">
    <property type="entry name" value="I-set"/>
    <property type="match status" value="1"/>
</dbReference>
<feature type="compositionally biased region" description="Low complexity" evidence="8">
    <location>
        <begin position="2150"/>
        <end position="2163"/>
    </location>
</feature>
<evidence type="ECO:0000259" key="12">
    <source>
        <dbReference type="PROSITE" id="PS50835"/>
    </source>
</evidence>
<dbReference type="Gene3D" id="2.30.29.30">
    <property type="entry name" value="Pleckstrin-homology domain (PH domain)/Phosphotyrosine-binding domain (PTB)"/>
    <property type="match status" value="2"/>
</dbReference>
<dbReference type="InterPro" id="IPR036865">
    <property type="entry name" value="CRAL-TRIO_dom_sf"/>
</dbReference>
<feature type="domain" description="Ig-like" evidence="12">
    <location>
        <begin position="2305"/>
        <end position="2390"/>
    </location>
</feature>
<dbReference type="GO" id="GO:0048808">
    <property type="term" value="P:male genitalia morphogenesis"/>
    <property type="evidence" value="ECO:0000315"/>
    <property type="project" value="WormBase"/>
</dbReference>
<feature type="coiled-coil region" evidence="7">
    <location>
        <begin position="763"/>
        <end position="824"/>
    </location>
</feature>
<accession>O61529</accession>
<dbReference type="Reactome" id="R-CEL-9013423">
    <property type="pathway name" value="RAC3 GTPase cycle"/>
</dbReference>
<feature type="region of interest" description="Disordered" evidence="8">
    <location>
        <begin position="2081"/>
        <end position="2104"/>
    </location>
</feature>
<dbReference type="GO" id="GO:0016477">
    <property type="term" value="P:cell migration"/>
    <property type="evidence" value="ECO:0000315"/>
    <property type="project" value="UniProtKB"/>
</dbReference>
<dbReference type="GO" id="GO:0038007">
    <property type="term" value="P:netrin-activated signaling pathway"/>
    <property type="evidence" value="ECO:0000315"/>
    <property type="project" value="UniProtKB"/>
</dbReference>
<dbReference type="Gene3D" id="2.30.30.40">
    <property type="entry name" value="SH3 Domains"/>
    <property type="match status" value="1"/>
</dbReference>
<feature type="region of interest" description="Disordered" evidence="8">
    <location>
        <begin position="1628"/>
        <end position="1738"/>
    </location>
</feature>
<dbReference type="Pfam" id="PF22697">
    <property type="entry name" value="SOS1_NGEF_PH"/>
    <property type="match status" value="2"/>
</dbReference>
<dbReference type="Gene3D" id="2.60.40.10">
    <property type="entry name" value="Immunoglobulins"/>
    <property type="match status" value="2"/>
</dbReference>
<evidence type="ECO:0000259" key="10">
    <source>
        <dbReference type="PROSITE" id="PS50003"/>
    </source>
</evidence>
<dbReference type="SMART" id="SM00516">
    <property type="entry name" value="SEC14"/>
    <property type="match status" value="1"/>
</dbReference>
<dbReference type="GO" id="GO:0035022">
    <property type="term" value="P:positive regulation of Rac protein signal transduction"/>
    <property type="evidence" value="ECO:0000305"/>
    <property type="project" value="WormBase"/>
</dbReference>
<dbReference type="SUPFAM" id="SSF48065">
    <property type="entry name" value="DBL homology domain (DH-domain)"/>
    <property type="match status" value="2"/>
</dbReference>
<dbReference type="PROSITE" id="PS50003">
    <property type="entry name" value="PH_DOMAIN"/>
    <property type="match status" value="1"/>
</dbReference>
<evidence type="ECO:0000256" key="6">
    <source>
        <dbReference type="PROSITE-ProRule" id="PRU00192"/>
    </source>
</evidence>
<dbReference type="SUPFAM" id="SSF50729">
    <property type="entry name" value="PH domain-like"/>
    <property type="match status" value="2"/>
</dbReference>
<dbReference type="GO" id="GO:0018991">
    <property type="term" value="P:egg-laying behavior"/>
    <property type="evidence" value="ECO:0000304"/>
    <property type="project" value="WormBase"/>
</dbReference>
<dbReference type="SUPFAM" id="SSF50044">
    <property type="entry name" value="SH3-domain"/>
    <property type="match status" value="1"/>
</dbReference>
<feature type="compositionally biased region" description="Low complexity" evidence="8">
    <location>
        <begin position="1716"/>
        <end position="1738"/>
    </location>
</feature>
<keyword evidence="7" id="KW-0175">Coiled coil</keyword>
<dbReference type="PIR" id="T34428">
    <property type="entry name" value="T34428"/>
</dbReference>
<feature type="compositionally biased region" description="Low complexity" evidence="8">
    <location>
        <begin position="2176"/>
        <end position="2190"/>
    </location>
</feature>
<dbReference type="EMBL" id="AF048834">
    <property type="protein sequence ID" value="AAC12931.1"/>
    <property type="molecule type" value="mRNA"/>
</dbReference>
<dbReference type="GO" id="GO:0030424">
    <property type="term" value="C:axon"/>
    <property type="evidence" value="ECO:0000314"/>
    <property type="project" value="WormBase"/>
</dbReference>
<keyword evidence="5" id="KW-0344">Guanine-nucleotide releasing factor</keyword>
<reference evidence="15" key="4">
    <citation type="submission" date="2024-10" db="EMBL/GenBank/DDBJ databases">
        <authorList>
            <consortium name="WormBase Consortium"/>
            <person name="WormBase"/>
        </authorList>
    </citation>
    <scope>NUCLEOTIDE SEQUENCE</scope>
    <source>
        <strain evidence="15">Bristol N2</strain>
    </source>
</reference>
<dbReference type="SUPFAM" id="SSF46966">
    <property type="entry name" value="Spectrin repeat"/>
    <property type="match status" value="3"/>
</dbReference>
<dbReference type="SMART" id="SM00060">
    <property type="entry name" value="FN3"/>
    <property type="match status" value="1"/>
</dbReference>
<evidence type="ECO:0000259" key="13">
    <source>
        <dbReference type="PROSITE" id="PS50853"/>
    </source>
</evidence>